<feature type="domain" description="Mitochondrial escape protein 2 C-terminal" evidence="13">
    <location>
        <begin position="976"/>
        <end position="1030"/>
    </location>
</feature>
<dbReference type="Proteomes" id="UP000095009">
    <property type="component" value="Unassembled WGS sequence"/>
</dbReference>
<feature type="domain" description="Mitochondrial escape protein 2 C-terminal" evidence="13">
    <location>
        <begin position="423"/>
        <end position="872"/>
    </location>
</feature>
<dbReference type="GO" id="GO:0006397">
    <property type="term" value="P:mRNA processing"/>
    <property type="evidence" value="ECO:0007669"/>
    <property type="project" value="UniProtKB-UniRule"/>
</dbReference>
<organism evidence="14 15">
    <name type="scientific">Nadsonia fulvescens var. elongata DSM 6958</name>
    <dbReference type="NCBI Taxonomy" id="857566"/>
    <lineage>
        <taxon>Eukaryota</taxon>
        <taxon>Fungi</taxon>
        <taxon>Dikarya</taxon>
        <taxon>Ascomycota</taxon>
        <taxon>Saccharomycotina</taxon>
        <taxon>Dipodascomycetes</taxon>
        <taxon>Dipodascales</taxon>
        <taxon>Dipodascales incertae sedis</taxon>
        <taxon>Nadsonia</taxon>
    </lineage>
</organism>
<evidence type="ECO:0000313" key="14">
    <source>
        <dbReference type="EMBL" id="ODQ65664.1"/>
    </source>
</evidence>
<evidence type="ECO:0000256" key="10">
    <source>
        <dbReference type="RuleBase" id="RU367108"/>
    </source>
</evidence>
<evidence type="ECO:0000313" key="15">
    <source>
        <dbReference type="Proteomes" id="UP000095009"/>
    </source>
</evidence>
<dbReference type="InterPro" id="IPR000504">
    <property type="entry name" value="RRM_dom"/>
</dbReference>
<dbReference type="OrthoDB" id="10267654at2759"/>
<dbReference type="EMBL" id="KV454409">
    <property type="protein sequence ID" value="ODQ65664.1"/>
    <property type="molecule type" value="Genomic_DNA"/>
</dbReference>
<accession>A0A1E3PKE9</accession>
<evidence type="ECO:0000256" key="5">
    <source>
        <dbReference type="ARBA" id="ARBA00022792"/>
    </source>
</evidence>
<evidence type="ECO:0000259" key="13">
    <source>
        <dbReference type="Pfam" id="PF10443"/>
    </source>
</evidence>
<keyword evidence="4" id="KW-0812">Transmembrane</keyword>
<keyword evidence="10" id="KW-0507">mRNA processing</keyword>
<dbReference type="STRING" id="857566.A0A1E3PKE9"/>
<protein>
    <recommendedName>
        <fullName evidence="3 10">Mitochondrial escape protein 2</fullName>
    </recommendedName>
</protein>
<dbReference type="GO" id="GO:0003723">
    <property type="term" value="F:RNA binding"/>
    <property type="evidence" value="ECO:0007669"/>
    <property type="project" value="UniProtKB-UniRule"/>
</dbReference>
<evidence type="ECO:0000256" key="1">
    <source>
        <dbReference type="ARBA" id="ARBA00004434"/>
    </source>
</evidence>
<reference evidence="14 15" key="1">
    <citation type="journal article" date="2016" name="Proc. Natl. Acad. Sci. U.S.A.">
        <title>Comparative genomics of biotechnologically important yeasts.</title>
        <authorList>
            <person name="Riley R."/>
            <person name="Haridas S."/>
            <person name="Wolfe K.H."/>
            <person name="Lopes M.R."/>
            <person name="Hittinger C.T."/>
            <person name="Goeker M."/>
            <person name="Salamov A.A."/>
            <person name="Wisecaver J.H."/>
            <person name="Long T.M."/>
            <person name="Calvey C.H."/>
            <person name="Aerts A.L."/>
            <person name="Barry K.W."/>
            <person name="Choi C."/>
            <person name="Clum A."/>
            <person name="Coughlan A.Y."/>
            <person name="Deshpande S."/>
            <person name="Douglass A.P."/>
            <person name="Hanson S.J."/>
            <person name="Klenk H.-P."/>
            <person name="LaButti K.M."/>
            <person name="Lapidus A."/>
            <person name="Lindquist E.A."/>
            <person name="Lipzen A.M."/>
            <person name="Meier-Kolthoff J.P."/>
            <person name="Ohm R.A."/>
            <person name="Otillar R.P."/>
            <person name="Pangilinan J.L."/>
            <person name="Peng Y."/>
            <person name="Rokas A."/>
            <person name="Rosa C.A."/>
            <person name="Scheuner C."/>
            <person name="Sibirny A.A."/>
            <person name="Slot J.C."/>
            <person name="Stielow J.B."/>
            <person name="Sun H."/>
            <person name="Kurtzman C.P."/>
            <person name="Blackwell M."/>
            <person name="Grigoriev I.V."/>
            <person name="Jeffries T.W."/>
        </authorList>
    </citation>
    <scope>NUCLEOTIDE SEQUENCE [LARGE SCALE GENOMIC DNA]</scope>
    <source>
        <strain evidence="14 15">DSM 6958</strain>
    </source>
</reference>
<dbReference type="AlphaFoldDB" id="A0A1E3PKE9"/>
<name>A0A1E3PKE9_9ASCO</name>
<comment type="function">
    <text evidence="9 10">Plays a role in maintaining the mitochondrial genome and in controlling the mtDNA escape. Involved in the regulation of mtDNA nucleotide structure and number. May have a dispensable role in early maturation of pre-rRNA.</text>
</comment>
<keyword evidence="8" id="KW-0472">Membrane</keyword>
<keyword evidence="10" id="KW-0694">RNA-binding</keyword>
<feature type="compositionally biased region" description="Low complexity" evidence="11">
    <location>
        <begin position="596"/>
        <end position="620"/>
    </location>
</feature>
<evidence type="ECO:0000259" key="12">
    <source>
        <dbReference type="Pfam" id="PF00076"/>
    </source>
</evidence>
<gene>
    <name evidence="14" type="ORF">NADFUDRAFT_46324</name>
</gene>
<evidence type="ECO:0000256" key="11">
    <source>
        <dbReference type="SAM" id="MobiDB-lite"/>
    </source>
</evidence>
<dbReference type="InterPro" id="IPR035979">
    <property type="entry name" value="RBD_domain_sf"/>
</dbReference>
<dbReference type="Pfam" id="PF00076">
    <property type="entry name" value="RRM_1"/>
    <property type="match status" value="1"/>
</dbReference>
<dbReference type="PANTHER" id="PTHR32198:SF2">
    <property type="entry name" value="MITOCHONDRIAL ESCAPE PROTEIN 2"/>
    <property type="match status" value="1"/>
</dbReference>
<dbReference type="SUPFAM" id="SSF54928">
    <property type="entry name" value="RNA-binding domain, RBD"/>
    <property type="match status" value="1"/>
</dbReference>
<evidence type="ECO:0000256" key="9">
    <source>
        <dbReference type="ARBA" id="ARBA00025276"/>
    </source>
</evidence>
<evidence type="ECO:0000256" key="2">
    <source>
        <dbReference type="ARBA" id="ARBA00010320"/>
    </source>
</evidence>
<feature type="domain" description="RRM" evidence="12">
    <location>
        <begin position="262"/>
        <end position="324"/>
    </location>
</feature>
<dbReference type="GO" id="GO:0005743">
    <property type="term" value="C:mitochondrial inner membrane"/>
    <property type="evidence" value="ECO:0007669"/>
    <property type="project" value="UniProtKB-SubCell"/>
</dbReference>
<comment type="similarity">
    <text evidence="2 10">Belongs to the YME2 family.</text>
</comment>
<keyword evidence="5 10" id="KW-0999">Mitochondrion inner membrane</keyword>
<feature type="region of interest" description="Disordered" evidence="11">
    <location>
        <begin position="596"/>
        <end position="622"/>
    </location>
</feature>
<keyword evidence="7 10" id="KW-0496">Mitochondrion</keyword>
<dbReference type="Pfam" id="PF10443">
    <property type="entry name" value="RNA12"/>
    <property type="match status" value="2"/>
</dbReference>
<evidence type="ECO:0000256" key="4">
    <source>
        <dbReference type="ARBA" id="ARBA00022692"/>
    </source>
</evidence>
<proteinExistence type="inferred from homology"/>
<evidence type="ECO:0000256" key="8">
    <source>
        <dbReference type="ARBA" id="ARBA00023136"/>
    </source>
</evidence>
<dbReference type="PANTHER" id="PTHR32198">
    <property type="entry name" value="MITOCHONDRIAL ESCAPE PROTEIN 2"/>
    <property type="match status" value="1"/>
</dbReference>
<keyword evidence="15" id="KW-1185">Reference proteome</keyword>
<evidence type="ECO:0000256" key="3">
    <source>
        <dbReference type="ARBA" id="ARBA00020222"/>
    </source>
</evidence>
<comment type="subcellular location">
    <subcellularLocation>
        <location evidence="1 10">Mitochondrion inner membrane</location>
        <topology evidence="1 10">Single-pass membrane protein</topology>
    </subcellularLocation>
</comment>
<sequence length="1098" mass="123019">MAYKRVLCLPRPLLLRPLVWNTSPVVPRLVSPFSNSVATRNEVSSTPKSAKANILNKFESSYDVEDSTPVSDANMTIESTTGSIRPSPVRALVYFDYVIPMIPTRLSSLYYLAFPNIPKFLRNYLIEKIFPTEWQNRIDIDRVIPRTRDGGAFVEYTLKPSYIQSLVLAEAAKVSGVDKNTLSQENAEDNTSISSINMAEDITAREIKKSTSAINRHLSETKLKAWFNPLGHVRCFVVHGVPWIEDLRRFPSRIINVAFEGPDLSQEDLYTLFRRYGLIYDITPPAVGTKDGYRFSQIVYNRMRNAATAKNCINGLALNETKLHVTFVPIIRSHVIKDWLFSHPKLVIPALIAFMAALAVIIFDPIRTWFVKQKIRGYPWNSNYYVRYLRDLWRDLRQEASRYWPGNKLYSSQHSGSVLWSERESTITDITQWLDENIGTFIVVHGPKGSGKTGLVVDRVLAATKSHNEFNNNNEDSDQASSHNFVLGDDERKYPKVLVIDCEKLVKQRTEGELIGMAAKEFGYIPVFPWFNKISSFLDVFVQGVIGQKSGLSENAETQFKSILNISANAIQSLALEDYYKQAELHRQGINGTATKSNFNGGSNNASDSSASSTPVKSTSHFLATHPEEKPVIVIKKFLTKSNENSSQFIYPLLAEWAAGLILSDTAHVIFVTDEVGFTNLLGHALPSRVIKGAYVGDAGIRGSRRFIEEQLKVSSNQVDQNSFSKLHLSSRNYEDETVVDSDETVVKIIREIDDYLIPLGGRMTDLQSFVRRLKAGDTPEEALEGMVRQSAAEVIKMFLTSSEATSDNHAGVQEKNWTKSQAWTLIKAIANSVDGSVPLTLLSQDPQFKGDDGLKALENLENGRMVIIRDTSMDNDVSNTVIARPDRKKTTTEIITEEAVYIGDVIKRPLSWLGLTTAEGQSANSESSEGSLEKSDSDLKIIASSSVVSGVNPEFKDTSSEYSINNAKVLFSSLKIRPARPIYHITFQLLLSDPRYVASMETELIESMIKVESDKIRKFEEELLSLGNICRGFRTIYGSKNPSSFDSIKDRVDFISFKVGDCQKKIRDWEILLKANKTILSDDGTKTKVARPAVVKV</sequence>
<dbReference type="InterPro" id="IPR018850">
    <property type="entry name" value="Mt_escape_2_C"/>
</dbReference>
<dbReference type="InterPro" id="IPR039627">
    <property type="entry name" value="Yme2_C"/>
</dbReference>
<evidence type="ECO:0000256" key="7">
    <source>
        <dbReference type="ARBA" id="ARBA00023128"/>
    </source>
</evidence>
<keyword evidence="6" id="KW-1133">Transmembrane helix</keyword>
<evidence type="ECO:0000256" key="6">
    <source>
        <dbReference type="ARBA" id="ARBA00022989"/>
    </source>
</evidence>